<dbReference type="GO" id="GO:0016791">
    <property type="term" value="F:phosphatase activity"/>
    <property type="evidence" value="ECO:0007669"/>
    <property type="project" value="TreeGrafter"/>
</dbReference>
<dbReference type="GO" id="GO:0005524">
    <property type="term" value="F:ATP binding"/>
    <property type="evidence" value="ECO:0007669"/>
    <property type="project" value="InterPro"/>
</dbReference>
<dbReference type="STRING" id="905079.L1IKY1"/>
<dbReference type="InterPro" id="IPR001345">
    <property type="entry name" value="PG/BPGM_mutase_AS"/>
</dbReference>
<dbReference type="GO" id="GO:0006003">
    <property type="term" value="P:fructose 2,6-bisphosphate metabolic process"/>
    <property type="evidence" value="ECO:0007669"/>
    <property type="project" value="InterPro"/>
</dbReference>
<organism evidence="6">
    <name type="scientific">Guillardia theta (strain CCMP2712)</name>
    <name type="common">Cryptophyte</name>
    <dbReference type="NCBI Taxonomy" id="905079"/>
    <lineage>
        <taxon>Eukaryota</taxon>
        <taxon>Cryptophyceae</taxon>
        <taxon>Pyrenomonadales</taxon>
        <taxon>Geminigeraceae</taxon>
        <taxon>Guillardia</taxon>
    </lineage>
</organism>
<dbReference type="PANTHER" id="PTHR48100:SF1">
    <property type="entry name" value="HISTIDINE PHOSPHATASE FAMILY PROTEIN-RELATED"/>
    <property type="match status" value="1"/>
</dbReference>
<dbReference type="CDD" id="cd07067">
    <property type="entry name" value="HP_PGM_like"/>
    <property type="match status" value="1"/>
</dbReference>
<dbReference type="SUPFAM" id="SSF53254">
    <property type="entry name" value="Phosphoglycerate mutase-like"/>
    <property type="match status" value="1"/>
</dbReference>
<dbReference type="OrthoDB" id="354304at2759"/>
<dbReference type="SMART" id="SM00855">
    <property type="entry name" value="PGAM"/>
    <property type="match status" value="1"/>
</dbReference>
<dbReference type="InterPro" id="IPR050275">
    <property type="entry name" value="PGM_Phosphatase"/>
</dbReference>
<dbReference type="InterPro" id="IPR013078">
    <property type="entry name" value="His_Pase_superF_clade-1"/>
</dbReference>
<dbReference type="PROSITE" id="PS00175">
    <property type="entry name" value="PG_MUTASE"/>
    <property type="match status" value="1"/>
</dbReference>
<dbReference type="Gene3D" id="3.40.50.1240">
    <property type="entry name" value="Phosphoglycerate mutase-like"/>
    <property type="match status" value="1"/>
</dbReference>
<dbReference type="PANTHER" id="PTHR48100">
    <property type="entry name" value="BROAD-SPECIFICITY PHOSPHATASE YOR283W-RELATED"/>
    <property type="match status" value="1"/>
</dbReference>
<dbReference type="Pfam" id="PF00300">
    <property type="entry name" value="His_Phos_1"/>
    <property type="match status" value="1"/>
</dbReference>
<dbReference type="Proteomes" id="UP000011087">
    <property type="component" value="Unassembled WGS sequence"/>
</dbReference>
<dbReference type="GO" id="GO:0005737">
    <property type="term" value="C:cytoplasm"/>
    <property type="evidence" value="ECO:0007669"/>
    <property type="project" value="TreeGrafter"/>
</dbReference>
<evidence type="ECO:0000256" key="2">
    <source>
        <dbReference type="ARBA" id="ARBA00023235"/>
    </source>
</evidence>
<dbReference type="HOGENOM" id="CLU_928864_0_0_1"/>
<sequence>MAASMARAWLACAVILVELQCGASFCSVPLEHSVKSGKPQRGEGMKLPALRSCLAPATILLVRHGQTEWNVQGRYQGHMDSPLTARGRQEAQLLGKSLPKRLKESNKMIDNVFSSDLERARDTAKIISAEIGIDTIHTDTKLRERGFGIFEGLTREEVKSRYPEEMSTFAKMDLDYKVAQNHPGKVSLVVTHGAVISLLMRWMLGIPFSPQSQAHADFKIRNSCLCELRYVGTKWEVLSFGDVAHCELDHILKLKSPLTPCTPVDRFTFALAFLSGGACEKPWDVADKPRKVRSGVKVTW</sequence>
<accession>L1IKY1</accession>
<dbReference type="AlphaFoldDB" id="L1IKY1"/>
<evidence type="ECO:0000313" key="6">
    <source>
        <dbReference type="EMBL" id="EKX36767.1"/>
    </source>
</evidence>
<evidence type="ECO:0008006" key="9">
    <source>
        <dbReference type="Google" id="ProtNLM"/>
    </source>
</evidence>
<evidence type="ECO:0000313" key="7">
    <source>
        <dbReference type="EnsemblProtists" id="EKX36767"/>
    </source>
</evidence>
<dbReference type="eggNOG" id="KOG0235">
    <property type="taxonomic scope" value="Eukaryota"/>
</dbReference>
<feature type="active site" description="Tele-phosphohistidine intermediate" evidence="3">
    <location>
        <position position="64"/>
    </location>
</feature>
<feature type="signal peptide" evidence="5">
    <location>
        <begin position="1"/>
        <end position="24"/>
    </location>
</feature>
<dbReference type="InterPro" id="IPR029033">
    <property type="entry name" value="His_PPase_superfam"/>
</dbReference>
<evidence type="ECO:0000256" key="5">
    <source>
        <dbReference type="SAM" id="SignalP"/>
    </source>
</evidence>
<proteinExistence type="predicted"/>
<evidence type="ECO:0000256" key="1">
    <source>
        <dbReference type="ARBA" id="ARBA00023152"/>
    </source>
</evidence>
<dbReference type="EnsemblProtists" id="EKX36767">
    <property type="protein sequence ID" value="EKX36767"/>
    <property type="gene ID" value="GUITHDRAFT_145508"/>
</dbReference>
<dbReference type="PaxDb" id="55529-EKX36767"/>
<feature type="binding site" evidence="4">
    <location>
        <position position="119"/>
    </location>
    <ligand>
        <name>substrate</name>
    </ligand>
</feature>
<dbReference type="PRINTS" id="PR00991">
    <property type="entry name" value="6PFRUCTKNASE"/>
</dbReference>
<gene>
    <name evidence="6" type="ORF">GUITHDRAFT_145508</name>
</gene>
<dbReference type="EMBL" id="JH993068">
    <property type="protein sequence ID" value="EKX36767.1"/>
    <property type="molecule type" value="Genomic_DNA"/>
</dbReference>
<dbReference type="KEGG" id="gtt:GUITHDRAFT_145508"/>
<feature type="active site" description="Proton donor/acceptor" evidence="3">
    <location>
        <position position="144"/>
    </location>
</feature>
<evidence type="ECO:0000256" key="4">
    <source>
        <dbReference type="PIRSR" id="PIRSR613078-2"/>
    </source>
</evidence>
<feature type="chain" id="PRO_5008770130" description="Phosphoglycerate mutase" evidence="5">
    <location>
        <begin position="25"/>
        <end position="300"/>
    </location>
</feature>
<reference evidence="6 8" key="1">
    <citation type="journal article" date="2012" name="Nature">
        <title>Algal genomes reveal evolutionary mosaicism and the fate of nucleomorphs.</title>
        <authorList>
            <consortium name="DOE Joint Genome Institute"/>
            <person name="Curtis B.A."/>
            <person name="Tanifuji G."/>
            <person name="Burki F."/>
            <person name="Gruber A."/>
            <person name="Irimia M."/>
            <person name="Maruyama S."/>
            <person name="Arias M.C."/>
            <person name="Ball S.G."/>
            <person name="Gile G.H."/>
            <person name="Hirakawa Y."/>
            <person name="Hopkins J.F."/>
            <person name="Kuo A."/>
            <person name="Rensing S.A."/>
            <person name="Schmutz J."/>
            <person name="Symeonidi A."/>
            <person name="Elias M."/>
            <person name="Eveleigh R.J."/>
            <person name="Herman E.K."/>
            <person name="Klute M.J."/>
            <person name="Nakayama T."/>
            <person name="Obornik M."/>
            <person name="Reyes-Prieto A."/>
            <person name="Armbrust E.V."/>
            <person name="Aves S.J."/>
            <person name="Beiko R.G."/>
            <person name="Coutinho P."/>
            <person name="Dacks J.B."/>
            <person name="Durnford D.G."/>
            <person name="Fast N.M."/>
            <person name="Green B.R."/>
            <person name="Grisdale C.J."/>
            <person name="Hempel F."/>
            <person name="Henrissat B."/>
            <person name="Hoppner M.P."/>
            <person name="Ishida K."/>
            <person name="Kim E."/>
            <person name="Koreny L."/>
            <person name="Kroth P.G."/>
            <person name="Liu Y."/>
            <person name="Malik S.B."/>
            <person name="Maier U.G."/>
            <person name="McRose D."/>
            <person name="Mock T."/>
            <person name="Neilson J.A."/>
            <person name="Onodera N.T."/>
            <person name="Poole A.M."/>
            <person name="Pritham E.J."/>
            <person name="Richards T.A."/>
            <person name="Rocap G."/>
            <person name="Roy S.W."/>
            <person name="Sarai C."/>
            <person name="Schaack S."/>
            <person name="Shirato S."/>
            <person name="Slamovits C.H."/>
            <person name="Spencer D.F."/>
            <person name="Suzuki S."/>
            <person name="Worden A.Z."/>
            <person name="Zauner S."/>
            <person name="Barry K."/>
            <person name="Bell C."/>
            <person name="Bharti A.K."/>
            <person name="Crow J.A."/>
            <person name="Grimwood J."/>
            <person name="Kramer R."/>
            <person name="Lindquist E."/>
            <person name="Lucas S."/>
            <person name="Salamov A."/>
            <person name="McFadden G.I."/>
            <person name="Lane C.E."/>
            <person name="Keeling P.J."/>
            <person name="Gray M.W."/>
            <person name="Grigoriev I.V."/>
            <person name="Archibald J.M."/>
        </authorList>
    </citation>
    <scope>NUCLEOTIDE SEQUENCE</scope>
    <source>
        <strain evidence="6 8">CCMP2712</strain>
    </source>
</reference>
<dbReference type="InterPro" id="IPR003094">
    <property type="entry name" value="6Pfruct_kin"/>
</dbReference>
<name>L1IKY1_GUITC</name>
<dbReference type="RefSeq" id="XP_005823747.1">
    <property type="nucleotide sequence ID" value="XM_005823690.1"/>
</dbReference>
<keyword evidence="2" id="KW-0413">Isomerase</keyword>
<reference evidence="7" key="3">
    <citation type="submission" date="2016-03" db="UniProtKB">
        <authorList>
            <consortium name="EnsemblProtists"/>
        </authorList>
    </citation>
    <scope>IDENTIFICATION</scope>
</reference>
<keyword evidence="1" id="KW-0324">Glycolysis</keyword>
<keyword evidence="8" id="KW-1185">Reference proteome</keyword>
<evidence type="ECO:0000256" key="3">
    <source>
        <dbReference type="PIRSR" id="PIRSR613078-1"/>
    </source>
</evidence>
<evidence type="ECO:0000313" key="8">
    <source>
        <dbReference type="Proteomes" id="UP000011087"/>
    </source>
</evidence>
<protein>
    <recommendedName>
        <fullName evidence="9">Phosphoglycerate mutase</fullName>
    </recommendedName>
</protein>
<feature type="binding site" evidence="4">
    <location>
        <begin position="63"/>
        <end position="70"/>
    </location>
    <ligand>
        <name>substrate</name>
    </ligand>
</feature>
<dbReference type="OMA" id="NYPNMET"/>
<keyword evidence="5" id="KW-0732">Signal</keyword>
<reference evidence="8" key="2">
    <citation type="submission" date="2012-11" db="EMBL/GenBank/DDBJ databases">
        <authorList>
            <person name="Kuo A."/>
            <person name="Curtis B.A."/>
            <person name="Tanifuji G."/>
            <person name="Burki F."/>
            <person name="Gruber A."/>
            <person name="Irimia M."/>
            <person name="Maruyama S."/>
            <person name="Arias M.C."/>
            <person name="Ball S.G."/>
            <person name="Gile G.H."/>
            <person name="Hirakawa Y."/>
            <person name="Hopkins J.F."/>
            <person name="Rensing S.A."/>
            <person name="Schmutz J."/>
            <person name="Symeonidi A."/>
            <person name="Elias M."/>
            <person name="Eveleigh R.J."/>
            <person name="Herman E.K."/>
            <person name="Klute M.J."/>
            <person name="Nakayama T."/>
            <person name="Obornik M."/>
            <person name="Reyes-Prieto A."/>
            <person name="Armbrust E.V."/>
            <person name="Aves S.J."/>
            <person name="Beiko R.G."/>
            <person name="Coutinho P."/>
            <person name="Dacks J.B."/>
            <person name="Durnford D.G."/>
            <person name="Fast N.M."/>
            <person name="Green B.R."/>
            <person name="Grisdale C."/>
            <person name="Hempe F."/>
            <person name="Henrissat B."/>
            <person name="Hoppner M.P."/>
            <person name="Ishida K.-I."/>
            <person name="Kim E."/>
            <person name="Koreny L."/>
            <person name="Kroth P.G."/>
            <person name="Liu Y."/>
            <person name="Malik S.-B."/>
            <person name="Maier U.G."/>
            <person name="McRose D."/>
            <person name="Mock T."/>
            <person name="Neilson J.A."/>
            <person name="Onodera N.T."/>
            <person name="Poole A.M."/>
            <person name="Pritham E.J."/>
            <person name="Richards T.A."/>
            <person name="Rocap G."/>
            <person name="Roy S.W."/>
            <person name="Sarai C."/>
            <person name="Schaack S."/>
            <person name="Shirato S."/>
            <person name="Slamovits C.H."/>
            <person name="Spencer D.F."/>
            <person name="Suzuki S."/>
            <person name="Worden A.Z."/>
            <person name="Zauner S."/>
            <person name="Barry K."/>
            <person name="Bell C."/>
            <person name="Bharti A.K."/>
            <person name="Crow J.A."/>
            <person name="Grimwood J."/>
            <person name="Kramer R."/>
            <person name="Lindquist E."/>
            <person name="Lucas S."/>
            <person name="Salamov A."/>
            <person name="McFadden G.I."/>
            <person name="Lane C.E."/>
            <person name="Keeling P.J."/>
            <person name="Gray M.W."/>
            <person name="Grigoriev I.V."/>
            <person name="Archibald J.M."/>
        </authorList>
    </citation>
    <scope>NUCLEOTIDE SEQUENCE</scope>
    <source>
        <strain evidence="8">CCMP2712</strain>
    </source>
</reference>
<dbReference type="GeneID" id="17293511"/>